<protein>
    <submittedName>
        <fullName evidence="2">Uncharacterized protein</fullName>
    </submittedName>
</protein>
<dbReference type="EMBL" id="JYDJ01000022">
    <property type="protein sequence ID" value="KRX48942.1"/>
    <property type="molecule type" value="Genomic_DNA"/>
</dbReference>
<dbReference type="OrthoDB" id="5913726at2759"/>
<keyword evidence="1" id="KW-0732">Signal</keyword>
<organism evidence="2 3">
    <name type="scientific">Trichinella murrelli</name>
    <dbReference type="NCBI Taxonomy" id="144512"/>
    <lineage>
        <taxon>Eukaryota</taxon>
        <taxon>Metazoa</taxon>
        <taxon>Ecdysozoa</taxon>
        <taxon>Nematoda</taxon>
        <taxon>Enoplea</taxon>
        <taxon>Dorylaimia</taxon>
        <taxon>Trichinellida</taxon>
        <taxon>Trichinellidae</taxon>
        <taxon>Trichinella</taxon>
    </lineage>
</organism>
<comment type="caution">
    <text evidence="2">The sequence shown here is derived from an EMBL/GenBank/DDBJ whole genome shotgun (WGS) entry which is preliminary data.</text>
</comment>
<feature type="chain" id="PRO_5006869908" evidence="1">
    <location>
        <begin position="23"/>
        <end position="119"/>
    </location>
</feature>
<feature type="signal peptide" evidence="1">
    <location>
        <begin position="1"/>
        <end position="22"/>
    </location>
</feature>
<gene>
    <name evidence="2" type="ORF">T05_11718</name>
</gene>
<sequence>MLVILFLTVIVCLFTNTEESRAAAQRQLPLLKSVLYNKDLAYFPHFHKVLEGIDATTPVTYTGRIIFIATLTKCETSSKIPLKEVYQKCEESGCKLNCTLTYHFHERPEDYGLVCDPII</sequence>
<evidence type="ECO:0000313" key="2">
    <source>
        <dbReference type="EMBL" id="KRX48942.1"/>
    </source>
</evidence>
<evidence type="ECO:0000256" key="1">
    <source>
        <dbReference type="SAM" id="SignalP"/>
    </source>
</evidence>
<dbReference type="Proteomes" id="UP000055048">
    <property type="component" value="Unassembled WGS sequence"/>
</dbReference>
<evidence type="ECO:0000313" key="3">
    <source>
        <dbReference type="Proteomes" id="UP000055048"/>
    </source>
</evidence>
<reference evidence="2 3" key="1">
    <citation type="submission" date="2015-01" db="EMBL/GenBank/DDBJ databases">
        <title>Evolution of Trichinella species and genotypes.</title>
        <authorList>
            <person name="Korhonen P.K."/>
            <person name="Edoardo P."/>
            <person name="Giuseppe L.R."/>
            <person name="Gasser R.B."/>
        </authorList>
    </citation>
    <scope>NUCLEOTIDE SEQUENCE [LARGE SCALE GENOMIC DNA]</scope>
    <source>
        <strain evidence="2">ISS417</strain>
    </source>
</reference>
<accession>A0A0V0UC63</accession>
<name>A0A0V0UC63_9BILA</name>
<keyword evidence="3" id="KW-1185">Reference proteome</keyword>
<dbReference type="AlphaFoldDB" id="A0A0V0UC63"/>
<proteinExistence type="predicted"/>